<dbReference type="InterPro" id="IPR036866">
    <property type="entry name" value="RibonucZ/Hydroxyglut_hydro"/>
</dbReference>
<dbReference type="eggNOG" id="ENOG502S0TT">
    <property type="taxonomic scope" value="Eukaryota"/>
</dbReference>
<dbReference type="GeneID" id="4318042"/>
<gene>
    <name evidence="1" type="ORF">ATEG_03214</name>
</gene>
<dbReference type="AlphaFoldDB" id="Q0CSX0"/>
<dbReference type="OMA" id="THLEWAA"/>
<accession>Q0CSX0</accession>
<evidence type="ECO:0000313" key="2">
    <source>
        <dbReference type="Proteomes" id="UP000007963"/>
    </source>
</evidence>
<evidence type="ECO:0000313" key="1">
    <source>
        <dbReference type="EMBL" id="EAU36488.1"/>
    </source>
</evidence>
<name>Q0CSX0_ASPTN</name>
<dbReference type="HOGENOM" id="CLU_1522213_0_0_1"/>
<dbReference type="PANTHER" id="PTHR36839">
    <property type="entry name" value="METALLO-BETA-LACTAMASE FAMILY PROTEIN (AFU_ORTHOLOGUE AFUA_5G12770)"/>
    <property type="match status" value="1"/>
</dbReference>
<dbReference type="Proteomes" id="UP000007963">
    <property type="component" value="Unassembled WGS sequence"/>
</dbReference>
<dbReference type="VEuPathDB" id="FungiDB:ATEG_03214"/>
<dbReference type="PANTHER" id="PTHR36839:SF1">
    <property type="entry name" value="METALLO-BETA-LACTAMASE FAMILY PROTEIN (AFU_ORTHOLOGUE AFUA_5G12770)"/>
    <property type="match status" value="1"/>
</dbReference>
<proteinExistence type="predicted"/>
<evidence type="ECO:0008006" key="3">
    <source>
        <dbReference type="Google" id="ProtNLM"/>
    </source>
</evidence>
<dbReference type="Gene3D" id="3.60.15.10">
    <property type="entry name" value="Ribonuclease Z/Hydroxyacylglutathione hydrolase-like"/>
    <property type="match status" value="1"/>
</dbReference>
<protein>
    <recommendedName>
        <fullName evidence="3">Metallo-beta-lactamase domain-containing protein</fullName>
    </recommendedName>
</protein>
<dbReference type="EMBL" id="CH476597">
    <property type="protein sequence ID" value="EAU36488.1"/>
    <property type="molecule type" value="Genomic_DNA"/>
</dbReference>
<dbReference type="OrthoDB" id="17458at2759"/>
<organism evidence="1 2">
    <name type="scientific">Aspergillus terreus (strain NIH 2624 / FGSC A1156)</name>
    <dbReference type="NCBI Taxonomy" id="341663"/>
    <lineage>
        <taxon>Eukaryota</taxon>
        <taxon>Fungi</taxon>
        <taxon>Dikarya</taxon>
        <taxon>Ascomycota</taxon>
        <taxon>Pezizomycotina</taxon>
        <taxon>Eurotiomycetes</taxon>
        <taxon>Eurotiomycetidae</taxon>
        <taxon>Eurotiales</taxon>
        <taxon>Aspergillaceae</taxon>
        <taxon>Aspergillus</taxon>
        <taxon>Aspergillus subgen. Circumdati</taxon>
    </lineage>
</organism>
<dbReference type="SUPFAM" id="SSF56281">
    <property type="entry name" value="Metallo-hydrolase/oxidoreductase"/>
    <property type="match status" value="1"/>
</dbReference>
<dbReference type="RefSeq" id="XP_001212392.1">
    <property type="nucleotide sequence ID" value="XM_001212392.1"/>
</dbReference>
<dbReference type="STRING" id="341663.Q0CSX0"/>
<reference evidence="2" key="1">
    <citation type="submission" date="2005-09" db="EMBL/GenBank/DDBJ databases">
        <title>Annotation of the Aspergillus terreus NIH2624 genome.</title>
        <authorList>
            <person name="Birren B.W."/>
            <person name="Lander E.S."/>
            <person name="Galagan J.E."/>
            <person name="Nusbaum C."/>
            <person name="Devon K."/>
            <person name="Henn M."/>
            <person name="Ma L.-J."/>
            <person name="Jaffe D.B."/>
            <person name="Butler J."/>
            <person name="Alvarez P."/>
            <person name="Gnerre S."/>
            <person name="Grabherr M."/>
            <person name="Kleber M."/>
            <person name="Mauceli E.W."/>
            <person name="Brockman W."/>
            <person name="Rounsley S."/>
            <person name="Young S.K."/>
            <person name="LaButti K."/>
            <person name="Pushparaj V."/>
            <person name="DeCaprio D."/>
            <person name="Crawford M."/>
            <person name="Koehrsen M."/>
            <person name="Engels R."/>
            <person name="Montgomery P."/>
            <person name="Pearson M."/>
            <person name="Howarth C."/>
            <person name="Larson L."/>
            <person name="Luoma S."/>
            <person name="White J."/>
            <person name="Alvarado L."/>
            <person name="Kodira C.D."/>
            <person name="Zeng Q."/>
            <person name="Oleary S."/>
            <person name="Yandava C."/>
            <person name="Denning D.W."/>
            <person name="Nierman W.C."/>
            <person name="Milne T."/>
            <person name="Madden K."/>
        </authorList>
    </citation>
    <scope>NUCLEOTIDE SEQUENCE [LARGE SCALE GENOMIC DNA]</scope>
    <source>
        <strain evidence="2">NIH 2624 / FGSC A1156</strain>
    </source>
</reference>
<sequence>MTDSLDLAICSTCGTQFSVPTVSSCKICDDPRQYIPPTGQSWTTLRALQTSKNYHNDFVPDTTHPDALIAIHTTPKLGIGQSAYLCRTPAGNILWDCITYLDDATITRITELGGIAAIVISHPHYFSTHLEWAAAFDCPVYLSAEDDEWIVRRGPAQVLWEGHRLPLPLPLGQPRGGDRA</sequence>